<protein>
    <submittedName>
        <fullName evidence="1">Uncharacterized protein</fullName>
    </submittedName>
</protein>
<accession>A0A9W9N3W9</accession>
<comment type="caution">
    <text evidence="1">The sequence shown here is derived from an EMBL/GenBank/DDBJ whole genome shotgun (WGS) entry which is preliminary data.</text>
</comment>
<evidence type="ECO:0000313" key="2">
    <source>
        <dbReference type="Proteomes" id="UP001150904"/>
    </source>
</evidence>
<proteinExistence type="predicted"/>
<evidence type="ECO:0000313" key="1">
    <source>
        <dbReference type="EMBL" id="KAJ5212729.1"/>
    </source>
</evidence>
<organism evidence="1 2">
    <name type="scientific">Penicillium cinerascens</name>
    <dbReference type="NCBI Taxonomy" id="70096"/>
    <lineage>
        <taxon>Eukaryota</taxon>
        <taxon>Fungi</taxon>
        <taxon>Dikarya</taxon>
        <taxon>Ascomycota</taxon>
        <taxon>Pezizomycotina</taxon>
        <taxon>Eurotiomycetes</taxon>
        <taxon>Eurotiomycetidae</taxon>
        <taxon>Eurotiales</taxon>
        <taxon>Aspergillaceae</taxon>
        <taxon>Penicillium</taxon>
    </lineage>
</organism>
<dbReference type="Proteomes" id="UP001150904">
    <property type="component" value="Unassembled WGS sequence"/>
</dbReference>
<dbReference type="AlphaFoldDB" id="A0A9W9N3W9"/>
<dbReference type="GeneID" id="83178738"/>
<sequence>MPSFSEPPGSIACWKKRKRDHEDSATLPCPSSFMPFRAGHSDCASSCSLPLTRHPTEGGDLSFRPRSLPRKRRHLQTPFLSIPTHQQSTLLSPNAYGAPLDPYSPPVSPKSLVPLPYQSTSPSALRPCHICHRRPTTRHVLDAYADCVLCAERACFICLRQCDADNCAGSVNVPVTAPDADLFNSNQDFDGRRKICSSCAVEGITETGTEIVRCLDCVRGHAAPWSAASTVSPWTLDGMNYESMGG</sequence>
<dbReference type="EMBL" id="JAPQKR010000008">
    <property type="protein sequence ID" value="KAJ5212729.1"/>
    <property type="molecule type" value="Genomic_DNA"/>
</dbReference>
<reference evidence="1" key="1">
    <citation type="submission" date="2022-12" db="EMBL/GenBank/DDBJ databases">
        <authorList>
            <person name="Petersen C."/>
        </authorList>
    </citation>
    <scope>NUCLEOTIDE SEQUENCE</scope>
    <source>
        <strain evidence="1">IBT 15544</strain>
    </source>
</reference>
<dbReference type="OrthoDB" id="5377226at2759"/>
<dbReference type="RefSeq" id="XP_058310899.1">
    <property type="nucleotide sequence ID" value="XM_058451437.1"/>
</dbReference>
<reference evidence="1" key="2">
    <citation type="journal article" date="2023" name="IMA Fungus">
        <title>Comparative genomic study of the Penicillium genus elucidates a diverse pangenome and 15 lateral gene transfer events.</title>
        <authorList>
            <person name="Petersen C."/>
            <person name="Sorensen T."/>
            <person name="Nielsen M.R."/>
            <person name="Sondergaard T.E."/>
            <person name="Sorensen J.L."/>
            <person name="Fitzpatrick D.A."/>
            <person name="Frisvad J.C."/>
            <person name="Nielsen K.L."/>
        </authorList>
    </citation>
    <scope>NUCLEOTIDE SEQUENCE</scope>
    <source>
        <strain evidence="1">IBT 15544</strain>
    </source>
</reference>
<gene>
    <name evidence="1" type="ORF">N7498_004375</name>
</gene>
<keyword evidence="2" id="KW-1185">Reference proteome</keyword>
<name>A0A9W9N3W9_9EURO</name>